<dbReference type="GO" id="GO:0003677">
    <property type="term" value="F:DNA binding"/>
    <property type="evidence" value="ECO:0007669"/>
    <property type="project" value="TreeGrafter"/>
</dbReference>
<dbReference type="PANTHER" id="PTHR22940:SF4">
    <property type="entry name" value="PROTEIN TIMELESS HOMOLOG"/>
    <property type="match status" value="1"/>
</dbReference>
<evidence type="ECO:0000256" key="1">
    <source>
        <dbReference type="ARBA" id="ARBA00004123"/>
    </source>
</evidence>
<sequence length="226" mass="26734">MDSELLECASNLGFSESGIYYPGETCAESLNDLWSFLKRTDQTVERYISFYRSKIITDDIIPLICSQPEDDEIMFAQFQLLFLLTFPISRILIDEEINKEKFNMYLELMNLQLNMREEISNTEIFSAFKYYLKTFLQTSQDKNEYIEIILNIIINLFNEENSTRVCCSKNYSLIYEKLMRNFFTSHLSSIILFLTNSQGQILSSYYALAILFNVLKYIVILYYQLR</sequence>
<evidence type="ECO:0000256" key="2">
    <source>
        <dbReference type="ARBA" id="ARBA00023242"/>
    </source>
</evidence>
<keyword evidence="4" id="KW-1133">Transmembrane helix</keyword>
<dbReference type="PANTHER" id="PTHR22940">
    <property type="entry name" value="TIMEOUT/TIMELESS-2"/>
    <property type="match status" value="1"/>
</dbReference>
<evidence type="ECO:0000313" key="6">
    <source>
        <dbReference type="EMBL" id="NDJ92697.1"/>
    </source>
</evidence>
<keyword evidence="3" id="KW-0131">Cell cycle</keyword>
<protein>
    <submittedName>
        <fullName evidence="6">Protein timeless homolog (Trinotate prediction)</fullName>
    </submittedName>
</protein>
<reference evidence="6" key="1">
    <citation type="submission" date="2018-11" db="EMBL/GenBank/DDBJ databases">
        <title>Henneguya salminicola genome and transcriptome.</title>
        <authorList>
            <person name="Yahalomi D."/>
            <person name="Atkinson S.D."/>
            <person name="Neuhof M."/>
            <person name="Chang E.S."/>
            <person name="Philippe H."/>
            <person name="Cartwright P."/>
            <person name="Bartholomew J.L."/>
            <person name="Huchon D."/>
        </authorList>
    </citation>
    <scope>NUCLEOTIDE SEQUENCE</scope>
    <source>
        <strain evidence="6">Hz1</strain>
        <tissue evidence="6">Whole</tissue>
    </source>
</reference>
<comment type="subcellular location">
    <subcellularLocation>
        <location evidence="1">Nucleus</location>
    </subcellularLocation>
</comment>
<dbReference type="GO" id="GO:0000076">
    <property type="term" value="P:DNA replication checkpoint signaling"/>
    <property type="evidence" value="ECO:0007669"/>
    <property type="project" value="TreeGrafter"/>
</dbReference>
<proteinExistence type="predicted"/>
<accession>A0A6G3MFB1</accession>
<feature type="domain" description="Timeless N-terminal" evidence="5">
    <location>
        <begin position="20"/>
        <end position="215"/>
    </location>
</feature>
<dbReference type="GO" id="GO:0006281">
    <property type="term" value="P:DNA repair"/>
    <property type="evidence" value="ECO:0007669"/>
    <property type="project" value="TreeGrafter"/>
</dbReference>
<dbReference type="GO" id="GO:0031298">
    <property type="term" value="C:replication fork protection complex"/>
    <property type="evidence" value="ECO:0007669"/>
    <property type="project" value="TreeGrafter"/>
</dbReference>
<feature type="transmembrane region" description="Helical" evidence="4">
    <location>
        <begin position="201"/>
        <end position="223"/>
    </location>
</feature>
<evidence type="ECO:0000256" key="3">
    <source>
        <dbReference type="ARBA" id="ARBA00023306"/>
    </source>
</evidence>
<keyword evidence="4" id="KW-0472">Membrane</keyword>
<organism evidence="6">
    <name type="scientific">Henneguya salminicola</name>
    <name type="common">Myxosporean</name>
    <dbReference type="NCBI Taxonomy" id="69463"/>
    <lineage>
        <taxon>Eukaryota</taxon>
        <taxon>Metazoa</taxon>
        <taxon>Cnidaria</taxon>
        <taxon>Myxozoa</taxon>
        <taxon>Myxosporea</taxon>
        <taxon>Bivalvulida</taxon>
        <taxon>Platysporina</taxon>
        <taxon>Myxobolidae</taxon>
        <taxon>Henneguya</taxon>
    </lineage>
</organism>
<keyword evidence="4" id="KW-0812">Transmembrane</keyword>
<keyword evidence="2" id="KW-0539">Nucleus</keyword>
<evidence type="ECO:0000259" key="5">
    <source>
        <dbReference type="Pfam" id="PF04821"/>
    </source>
</evidence>
<evidence type="ECO:0000256" key="4">
    <source>
        <dbReference type="SAM" id="Phobius"/>
    </source>
</evidence>
<dbReference type="GO" id="GO:0043111">
    <property type="term" value="P:replication fork arrest"/>
    <property type="evidence" value="ECO:0007669"/>
    <property type="project" value="TreeGrafter"/>
</dbReference>
<dbReference type="Pfam" id="PF04821">
    <property type="entry name" value="TIMELESS"/>
    <property type="match status" value="1"/>
</dbReference>
<dbReference type="EMBL" id="GHBP01001317">
    <property type="protein sequence ID" value="NDJ92697.1"/>
    <property type="molecule type" value="Transcribed_RNA"/>
</dbReference>
<name>A0A6G3MFB1_HENSL</name>
<dbReference type="InterPro" id="IPR044998">
    <property type="entry name" value="Timeless"/>
</dbReference>
<dbReference type="InterPro" id="IPR006906">
    <property type="entry name" value="Timeless_N"/>
</dbReference>
<dbReference type="AlphaFoldDB" id="A0A6G3MFB1"/>